<dbReference type="EMBL" id="JAVREJ010000022">
    <property type="protein sequence ID" value="MDT0352855.1"/>
    <property type="molecule type" value="Genomic_DNA"/>
</dbReference>
<dbReference type="InterPro" id="IPR006015">
    <property type="entry name" value="Universal_stress_UspA"/>
</dbReference>
<evidence type="ECO:0000256" key="1">
    <source>
        <dbReference type="ARBA" id="ARBA00008791"/>
    </source>
</evidence>
<dbReference type="Pfam" id="PF00582">
    <property type="entry name" value="Usp"/>
    <property type="match status" value="1"/>
</dbReference>
<dbReference type="InterPro" id="IPR006016">
    <property type="entry name" value="UspA"/>
</dbReference>
<evidence type="ECO:0000313" key="3">
    <source>
        <dbReference type="EMBL" id="MDT0352855.1"/>
    </source>
</evidence>
<keyword evidence="4" id="KW-1185">Reference proteome</keyword>
<dbReference type="SUPFAM" id="SSF52402">
    <property type="entry name" value="Adenine nucleotide alpha hydrolases-like"/>
    <property type="match status" value="1"/>
</dbReference>
<comment type="similarity">
    <text evidence="1">Belongs to the universal stress protein A family.</text>
</comment>
<dbReference type="PANTHER" id="PTHR46553:SF3">
    <property type="entry name" value="ADENINE NUCLEOTIDE ALPHA HYDROLASES-LIKE SUPERFAMILY PROTEIN"/>
    <property type="match status" value="1"/>
</dbReference>
<comment type="caution">
    <text evidence="3">The sequence shown here is derived from an EMBL/GenBank/DDBJ whole genome shotgun (WGS) entry which is preliminary data.</text>
</comment>
<dbReference type="RefSeq" id="WP_311559359.1">
    <property type="nucleotide sequence ID" value="NZ_JAVREJ010000022.1"/>
</dbReference>
<protein>
    <submittedName>
        <fullName evidence="3">Universal stress protein</fullName>
    </submittedName>
</protein>
<evidence type="ECO:0000313" key="4">
    <source>
        <dbReference type="Proteomes" id="UP001183202"/>
    </source>
</evidence>
<reference evidence="4" key="1">
    <citation type="submission" date="2023-07" db="EMBL/GenBank/DDBJ databases">
        <title>30 novel species of actinomycetes from the DSMZ collection.</title>
        <authorList>
            <person name="Nouioui I."/>
        </authorList>
    </citation>
    <scope>NUCLEOTIDE SEQUENCE [LARGE SCALE GENOMIC DNA]</scope>
    <source>
        <strain evidence="4">DSM 45834</strain>
    </source>
</reference>
<name>A0ABU2NGK1_9PSEU</name>
<dbReference type="PRINTS" id="PR01438">
    <property type="entry name" value="UNVRSLSTRESS"/>
</dbReference>
<accession>A0ABU2NGK1</accession>
<gene>
    <name evidence="3" type="ORF">RM445_25370</name>
</gene>
<evidence type="ECO:0000259" key="2">
    <source>
        <dbReference type="Pfam" id="PF00582"/>
    </source>
</evidence>
<dbReference type="Gene3D" id="3.40.50.620">
    <property type="entry name" value="HUPs"/>
    <property type="match status" value="1"/>
</dbReference>
<organism evidence="3 4">
    <name type="scientific">Pseudonocardia charpentierae</name>
    <dbReference type="NCBI Taxonomy" id="3075545"/>
    <lineage>
        <taxon>Bacteria</taxon>
        <taxon>Bacillati</taxon>
        <taxon>Actinomycetota</taxon>
        <taxon>Actinomycetes</taxon>
        <taxon>Pseudonocardiales</taxon>
        <taxon>Pseudonocardiaceae</taxon>
        <taxon>Pseudonocardia</taxon>
    </lineage>
</organism>
<sequence>MAQPSGRIVVGLDGSPGGRAALAFALHDAARRAAAVEVVTAFDTAETLAALCGTASVTAWSSTSDIADAVETESSRTVAEVAAELAGRLAQLPPVTVTAVGGAVAHALIRTAEGADLLVVGRRGRGGFASTVLGSVSMQCVLHAPCAVTVVQPVAVDEAAFGDVLAATAQQ</sequence>
<dbReference type="InterPro" id="IPR014729">
    <property type="entry name" value="Rossmann-like_a/b/a_fold"/>
</dbReference>
<proteinExistence type="inferred from homology"/>
<dbReference type="Proteomes" id="UP001183202">
    <property type="component" value="Unassembled WGS sequence"/>
</dbReference>
<dbReference type="PANTHER" id="PTHR46553">
    <property type="entry name" value="ADENINE NUCLEOTIDE ALPHA HYDROLASES-LIKE SUPERFAMILY PROTEIN"/>
    <property type="match status" value="1"/>
</dbReference>
<feature type="domain" description="UspA" evidence="2">
    <location>
        <begin position="7"/>
        <end position="151"/>
    </location>
</feature>